<dbReference type="InterPro" id="IPR006311">
    <property type="entry name" value="TAT_signal"/>
</dbReference>
<gene>
    <name evidence="1" type="ORF">ACFQ08_36680</name>
</gene>
<keyword evidence="2" id="KW-1185">Reference proteome</keyword>
<evidence type="ECO:0000313" key="1">
    <source>
        <dbReference type="EMBL" id="MFD0890111.1"/>
    </source>
</evidence>
<dbReference type="Proteomes" id="UP001597024">
    <property type="component" value="Unassembled WGS sequence"/>
</dbReference>
<accession>A0ABW3E1Y5</accession>
<reference evidence="2" key="1">
    <citation type="journal article" date="2019" name="Int. J. Syst. Evol. Microbiol.">
        <title>The Global Catalogue of Microorganisms (GCM) 10K type strain sequencing project: providing services to taxonomists for standard genome sequencing and annotation.</title>
        <authorList>
            <consortium name="The Broad Institute Genomics Platform"/>
            <consortium name="The Broad Institute Genome Sequencing Center for Infectious Disease"/>
            <person name="Wu L."/>
            <person name="Ma J."/>
        </authorList>
    </citation>
    <scope>NUCLEOTIDE SEQUENCE [LARGE SCALE GENOMIC DNA]</scope>
    <source>
        <strain evidence="2">CCUG 62974</strain>
    </source>
</reference>
<organism evidence="1 2">
    <name type="scientific">Streptosporangium algeriense</name>
    <dbReference type="NCBI Taxonomy" id="1682748"/>
    <lineage>
        <taxon>Bacteria</taxon>
        <taxon>Bacillati</taxon>
        <taxon>Actinomycetota</taxon>
        <taxon>Actinomycetes</taxon>
        <taxon>Streptosporangiales</taxon>
        <taxon>Streptosporangiaceae</taxon>
        <taxon>Streptosporangium</taxon>
    </lineage>
</organism>
<dbReference type="EMBL" id="JBHTHX010002223">
    <property type="protein sequence ID" value="MFD0890111.1"/>
    <property type="molecule type" value="Genomic_DNA"/>
</dbReference>
<sequence>MPDTPPISRRALLSGAAVVGVAGGYGLHASLAPGTAHAVHPLSAAHAVEPVPRAPGAARAFVRTAAVGADIL</sequence>
<dbReference type="PROSITE" id="PS51318">
    <property type="entry name" value="TAT"/>
    <property type="match status" value="1"/>
</dbReference>
<feature type="non-terminal residue" evidence="1">
    <location>
        <position position="72"/>
    </location>
</feature>
<protein>
    <submittedName>
        <fullName evidence="1">Twin-arginine translocation signal domain-containing protein</fullName>
    </submittedName>
</protein>
<dbReference type="InterPro" id="IPR019546">
    <property type="entry name" value="TAT_signal_bac_arc"/>
</dbReference>
<dbReference type="NCBIfam" id="TIGR01409">
    <property type="entry name" value="TAT_signal_seq"/>
    <property type="match status" value="1"/>
</dbReference>
<comment type="caution">
    <text evidence="1">The sequence shown here is derived from an EMBL/GenBank/DDBJ whole genome shotgun (WGS) entry which is preliminary data.</text>
</comment>
<proteinExistence type="predicted"/>
<name>A0ABW3E1Y5_9ACTN</name>
<evidence type="ECO:0000313" key="2">
    <source>
        <dbReference type="Proteomes" id="UP001597024"/>
    </source>
</evidence>